<dbReference type="GO" id="GO:0035060">
    <property type="term" value="C:brahma complex"/>
    <property type="evidence" value="ECO:0007669"/>
    <property type="project" value="InterPro"/>
</dbReference>
<evidence type="ECO:0000256" key="3">
    <source>
        <dbReference type="PROSITE-ProRule" id="PRU00259"/>
    </source>
</evidence>
<organism evidence="6 7">
    <name type="scientific">Ceratopteris richardii</name>
    <name type="common">Triangle waterfern</name>
    <dbReference type="NCBI Taxonomy" id="49495"/>
    <lineage>
        <taxon>Eukaryota</taxon>
        <taxon>Viridiplantae</taxon>
        <taxon>Streptophyta</taxon>
        <taxon>Embryophyta</taxon>
        <taxon>Tracheophyta</taxon>
        <taxon>Polypodiopsida</taxon>
        <taxon>Polypodiidae</taxon>
        <taxon>Polypodiales</taxon>
        <taxon>Pteridineae</taxon>
        <taxon>Pteridaceae</taxon>
        <taxon>Parkerioideae</taxon>
        <taxon>Ceratopteris</taxon>
    </lineage>
</organism>
<feature type="repeat" description="ARM" evidence="3">
    <location>
        <begin position="385"/>
        <end position="425"/>
    </location>
</feature>
<evidence type="ECO:0000256" key="4">
    <source>
        <dbReference type="SAM" id="MobiDB-lite"/>
    </source>
</evidence>
<keyword evidence="7" id="KW-1185">Reference proteome</keyword>
<sequence>MAGPVGAGVGTTPGKRGRSVLAAAGVSAPPSSAAGGAGAPPAPEGSAAVGTPQSSSALHMLGPTLQVHNSFADQNSKRIVMALQSGLKSEVTWALNTLTLLSFKEKDDPRKDAVLLAKIPGILDSLLTMVDDWRNISNPKESGKLFKPRLFGSSCVFSGFGSEYETMSPHDPLVRLRAIQEGLTLDSSTGDKEGPRKGFEYWLDEEGLFNLDEEGRAERQLCAVAASNVVRNFSFMPENDSLMARNTHCLETMIQCIEDYHTEDEELVTNAIETFVNLAPYLNFRALSEKMSEQTMEKRAIEAILRMLESPVKAWHCSAAEFLGRLIVNPDNEPSLLPYVHQIYKRLVDLLSLPGADAQAAAVAALYNFAEVNMDCRLRLASERWAIGRLVKIIQAPHALSEVCRKAALTLESLSSEPQNKSLLLAYEHTFAELAFSDGKFSDTFARILWELSSRSGSKVSAARGVWGS</sequence>
<dbReference type="InterPro" id="IPR016024">
    <property type="entry name" value="ARM-type_fold"/>
</dbReference>
<dbReference type="PROSITE" id="PS50176">
    <property type="entry name" value="ARM_REPEAT"/>
    <property type="match status" value="1"/>
</dbReference>
<dbReference type="GO" id="GO:0031491">
    <property type="term" value="F:nucleosome binding"/>
    <property type="evidence" value="ECO:0007669"/>
    <property type="project" value="TreeGrafter"/>
</dbReference>
<dbReference type="GO" id="GO:0006338">
    <property type="term" value="P:chromatin remodeling"/>
    <property type="evidence" value="ECO:0007669"/>
    <property type="project" value="InterPro"/>
</dbReference>
<accession>A0A8T2Q1Y8</accession>
<dbReference type="SUPFAM" id="SSF48371">
    <property type="entry name" value="ARM repeat"/>
    <property type="match status" value="1"/>
</dbReference>
<gene>
    <name evidence="6" type="ORF">KP509_39G060900</name>
</gene>
<dbReference type="OMA" id="FQCIEDY"/>
<feature type="compositionally biased region" description="Gly residues" evidence="4">
    <location>
        <begin position="1"/>
        <end position="11"/>
    </location>
</feature>
<comment type="caution">
    <text evidence="6">The sequence shown here is derived from an EMBL/GenBank/DDBJ whole genome shotgun (WGS) entry which is preliminary data.</text>
</comment>
<feature type="domain" description="SWI/SNF-like complex subunit BAF250 C-terminal" evidence="5">
    <location>
        <begin position="223"/>
        <end position="264"/>
    </location>
</feature>
<dbReference type="GO" id="GO:0005654">
    <property type="term" value="C:nucleoplasm"/>
    <property type="evidence" value="ECO:0007669"/>
    <property type="project" value="TreeGrafter"/>
</dbReference>
<keyword evidence="2" id="KW-0539">Nucleus</keyword>
<evidence type="ECO:0000256" key="2">
    <source>
        <dbReference type="ARBA" id="ARBA00023242"/>
    </source>
</evidence>
<evidence type="ECO:0000313" key="6">
    <source>
        <dbReference type="EMBL" id="KAH7277646.1"/>
    </source>
</evidence>
<dbReference type="AlphaFoldDB" id="A0A8T2Q1Y8"/>
<feature type="region of interest" description="Disordered" evidence="4">
    <location>
        <begin position="1"/>
        <end position="55"/>
    </location>
</feature>
<dbReference type="GO" id="GO:0006357">
    <property type="term" value="P:regulation of transcription by RNA polymerase II"/>
    <property type="evidence" value="ECO:0007669"/>
    <property type="project" value="TreeGrafter"/>
</dbReference>
<dbReference type="PANTHER" id="PTHR12656:SF5">
    <property type="entry name" value="TRITHORAX GROUP PROTEIN OSA"/>
    <property type="match status" value="1"/>
</dbReference>
<dbReference type="EMBL" id="CM035444">
    <property type="protein sequence ID" value="KAH7277646.1"/>
    <property type="molecule type" value="Genomic_DNA"/>
</dbReference>
<feature type="compositionally biased region" description="Low complexity" evidence="4">
    <location>
        <begin position="12"/>
        <end position="34"/>
    </location>
</feature>
<dbReference type="Pfam" id="PF12031">
    <property type="entry name" value="BAF250_C"/>
    <property type="match status" value="1"/>
</dbReference>
<evidence type="ECO:0000313" key="7">
    <source>
        <dbReference type="Proteomes" id="UP000825935"/>
    </source>
</evidence>
<comment type="subcellular location">
    <subcellularLocation>
        <location evidence="1">Nucleus</location>
    </subcellularLocation>
</comment>
<dbReference type="Proteomes" id="UP000825935">
    <property type="component" value="Chromosome 39"/>
</dbReference>
<reference evidence="6" key="1">
    <citation type="submission" date="2021-08" db="EMBL/GenBank/DDBJ databases">
        <title>WGS assembly of Ceratopteris richardii.</title>
        <authorList>
            <person name="Marchant D.B."/>
            <person name="Chen G."/>
            <person name="Jenkins J."/>
            <person name="Shu S."/>
            <person name="Leebens-Mack J."/>
            <person name="Grimwood J."/>
            <person name="Schmutz J."/>
            <person name="Soltis P."/>
            <person name="Soltis D."/>
            <person name="Chen Z.-H."/>
        </authorList>
    </citation>
    <scope>NUCLEOTIDE SEQUENCE</scope>
    <source>
        <strain evidence="6">Whitten #5841</strain>
        <tissue evidence="6">Leaf</tissue>
    </source>
</reference>
<name>A0A8T2Q1Y8_CERRI</name>
<dbReference type="InterPro" id="IPR000225">
    <property type="entry name" value="Armadillo"/>
</dbReference>
<dbReference type="Gene3D" id="1.25.10.10">
    <property type="entry name" value="Leucine-rich Repeat Variant"/>
    <property type="match status" value="1"/>
</dbReference>
<dbReference type="GO" id="GO:0016514">
    <property type="term" value="C:SWI/SNF complex"/>
    <property type="evidence" value="ECO:0007669"/>
    <property type="project" value="InterPro"/>
</dbReference>
<dbReference type="GO" id="GO:0045893">
    <property type="term" value="P:positive regulation of DNA-templated transcription"/>
    <property type="evidence" value="ECO:0007669"/>
    <property type="project" value="TreeGrafter"/>
</dbReference>
<dbReference type="InterPro" id="IPR033388">
    <property type="entry name" value="BAF250_C"/>
</dbReference>
<evidence type="ECO:0000256" key="1">
    <source>
        <dbReference type="ARBA" id="ARBA00004123"/>
    </source>
</evidence>
<dbReference type="PANTHER" id="PTHR12656">
    <property type="entry name" value="BRG-1 ASSOCIATED FACTOR 250 BAF250"/>
    <property type="match status" value="1"/>
</dbReference>
<proteinExistence type="predicted"/>
<dbReference type="OrthoDB" id="10044343at2759"/>
<dbReference type="InterPro" id="IPR021906">
    <property type="entry name" value="BAF250/Osa"/>
</dbReference>
<dbReference type="InterPro" id="IPR011989">
    <property type="entry name" value="ARM-like"/>
</dbReference>
<protein>
    <recommendedName>
        <fullName evidence="5">SWI/SNF-like complex subunit BAF250 C-terminal domain-containing protein</fullName>
    </recommendedName>
</protein>
<evidence type="ECO:0000259" key="5">
    <source>
        <dbReference type="Pfam" id="PF12031"/>
    </source>
</evidence>